<dbReference type="SUPFAM" id="SSF56281">
    <property type="entry name" value="Metallo-hydrolase/oxidoreductase"/>
    <property type="match status" value="1"/>
</dbReference>
<proteinExistence type="predicted"/>
<dbReference type="Gene3D" id="3.60.15.10">
    <property type="entry name" value="Ribonuclease Z/Hydroxyacylglutathione hydrolase-like"/>
    <property type="match status" value="1"/>
</dbReference>
<dbReference type="Pfam" id="PF00753">
    <property type="entry name" value="Lactamase_B"/>
    <property type="match status" value="1"/>
</dbReference>
<dbReference type="Pfam" id="PF17778">
    <property type="entry name" value="WHD_BLACT"/>
    <property type="match status" value="1"/>
</dbReference>
<dbReference type="PANTHER" id="PTHR23131:SF0">
    <property type="entry name" value="ENDORIBONUCLEASE LACTB2"/>
    <property type="match status" value="1"/>
</dbReference>
<feature type="domain" description="Metallo-beta-lactamase" evidence="1">
    <location>
        <begin position="77"/>
        <end position="253"/>
    </location>
</feature>
<comment type="caution">
    <text evidence="2">The sequence shown here is derived from an EMBL/GenBank/DDBJ whole genome shotgun (WGS) entry which is preliminary data.</text>
</comment>
<dbReference type="InterPro" id="IPR001279">
    <property type="entry name" value="Metallo-B-lactamas"/>
</dbReference>
<dbReference type="InterPro" id="IPR036388">
    <property type="entry name" value="WH-like_DNA-bd_sf"/>
</dbReference>
<dbReference type="InterPro" id="IPR036866">
    <property type="entry name" value="RibonucZ/Hydroxyglut_hydro"/>
</dbReference>
<dbReference type="SMART" id="SM00849">
    <property type="entry name" value="Lactamase_B"/>
    <property type="match status" value="1"/>
</dbReference>
<protein>
    <submittedName>
        <fullName evidence="2">MBL fold metallo-hydrolase</fullName>
    </submittedName>
</protein>
<reference evidence="3" key="1">
    <citation type="journal article" date="2019" name="Int. J. Syst. Evol. Microbiol.">
        <title>The Global Catalogue of Microorganisms (GCM) 10K type strain sequencing project: providing services to taxonomists for standard genome sequencing and annotation.</title>
        <authorList>
            <consortium name="The Broad Institute Genomics Platform"/>
            <consortium name="The Broad Institute Genome Sequencing Center for Infectious Disease"/>
            <person name="Wu L."/>
            <person name="Ma J."/>
        </authorList>
    </citation>
    <scope>NUCLEOTIDE SEQUENCE [LARGE SCALE GENOMIC DNA]</scope>
    <source>
        <strain evidence="3">JCM 3325</strain>
    </source>
</reference>
<dbReference type="Gene3D" id="1.10.10.10">
    <property type="entry name" value="Winged helix-like DNA-binding domain superfamily/Winged helix DNA-binding domain"/>
    <property type="match status" value="1"/>
</dbReference>
<dbReference type="Proteomes" id="UP001501231">
    <property type="component" value="Unassembled WGS sequence"/>
</dbReference>
<dbReference type="PANTHER" id="PTHR23131">
    <property type="entry name" value="ENDORIBONUCLEASE LACTB2"/>
    <property type="match status" value="1"/>
</dbReference>
<dbReference type="CDD" id="cd16278">
    <property type="entry name" value="metallo-hydrolase-like_MBL-fold"/>
    <property type="match status" value="1"/>
</dbReference>
<evidence type="ECO:0000313" key="3">
    <source>
        <dbReference type="Proteomes" id="UP001501231"/>
    </source>
</evidence>
<evidence type="ECO:0000259" key="1">
    <source>
        <dbReference type="SMART" id="SM00849"/>
    </source>
</evidence>
<name>A0ABP5X4Z4_9ACTN</name>
<organism evidence="2 3">
    <name type="scientific">Actinomadura vinacea</name>
    <dbReference type="NCBI Taxonomy" id="115336"/>
    <lineage>
        <taxon>Bacteria</taxon>
        <taxon>Bacillati</taxon>
        <taxon>Actinomycetota</taxon>
        <taxon>Actinomycetes</taxon>
        <taxon>Streptosporangiales</taxon>
        <taxon>Thermomonosporaceae</taxon>
        <taxon>Actinomadura</taxon>
    </lineage>
</organism>
<dbReference type="EMBL" id="BAAARW010000026">
    <property type="protein sequence ID" value="GAA2442414.1"/>
    <property type="molecule type" value="Genomic_DNA"/>
</dbReference>
<dbReference type="InterPro" id="IPR050662">
    <property type="entry name" value="Sec-metab_biosynth-thioest"/>
</dbReference>
<gene>
    <name evidence="2" type="ORF">GCM10010191_68420</name>
</gene>
<evidence type="ECO:0000313" key="2">
    <source>
        <dbReference type="EMBL" id="GAA2442414.1"/>
    </source>
</evidence>
<keyword evidence="3" id="KW-1185">Reference proteome</keyword>
<accession>A0ABP5X4Z4</accession>
<dbReference type="InterPro" id="IPR041516">
    <property type="entry name" value="LACTB2_WH"/>
</dbReference>
<sequence>MTAMSPRRGGAPLSRAVMWRLAGTSALRHLERLGWNPVRHPDLRSGRMGRMSEIDGIGTERATCWLAPNPSAMTLDGTNTWVIGEPGAEEVVVVDPGPKDGVHLKRVVDGIAAQGRRVGLVILTHGHPDHSAGAARFSELAAAAAAGTSGGSRAGGVPVRALDPRHRLGDEGLAEGDVITTGGLELRVMETPGHSNDSLTFWLPADRAVLTGDTVLGYGTTVLEGKLGDYLGSLDRLRKFSEDVEAATILPGHGPKLDDPIGALDYYIGHRRERLAQVEDAVAAGARTAKEVVARVYSDVDKSLWPAAEWSVKAQLEYLNERS</sequence>